<dbReference type="InterPro" id="IPR003740">
    <property type="entry name" value="YitT"/>
</dbReference>
<evidence type="ECO:0000313" key="7">
    <source>
        <dbReference type="EMBL" id="GIO65798.1"/>
    </source>
</evidence>
<comment type="subcellular location">
    <subcellularLocation>
        <location evidence="1">Cell membrane</location>
        <topology evidence="1">Multi-pass membrane protein</topology>
    </subcellularLocation>
</comment>
<dbReference type="EMBL" id="BORW01000002">
    <property type="protein sequence ID" value="GIO65798.1"/>
    <property type="molecule type" value="Genomic_DNA"/>
</dbReference>
<feature type="transmembrane region" description="Helical" evidence="6">
    <location>
        <begin position="161"/>
        <end position="178"/>
    </location>
</feature>
<proteinExistence type="predicted"/>
<sequence length="284" mass="30836">MRSKNSVRFRFGRNAVMQSVVGGIVASVGLELFLHPHDMIAGGMTGISALVSFHTEGHFGILLLLFNLPLLLLYAFMGKTSALRGVLPGLLAFAGSALLLAPFPAVSGEPVVAALAGGFCLGIGAGLAVKSGGLLDSLGLEKGDRIRPRIFVSSAPFGPKRLFVLCHGAVLVLAGAMMGWERTLYSALACIAAYETSALMLWGFRKTAWVMASKPDEILQEVRRRINMDGEVLSEERYGDEDRRFVLKYSVHVLDIPRFKAAIRHSDAKAEILWINRAVREARR</sequence>
<feature type="transmembrane region" description="Helical" evidence="6">
    <location>
        <begin position="20"/>
        <end position="37"/>
    </location>
</feature>
<dbReference type="Proteomes" id="UP000680638">
    <property type="component" value="Unassembled WGS sequence"/>
</dbReference>
<name>A0ABQ4LRT4_9BACL</name>
<protein>
    <submittedName>
        <fullName evidence="7">Membrane protein</fullName>
    </submittedName>
</protein>
<feature type="transmembrane region" description="Helical" evidence="6">
    <location>
        <begin position="184"/>
        <end position="204"/>
    </location>
</feature>
<dbReference type="InterPro" id="IPR051461">
    <property type="entry name" value="UPF0750_membrane"/>
</dbReference>
<evidence type="ECO:0000256" key="3">
    <source>
        <dbReference type="ARBA" id="ARBA00022692"/>
    </source>
</evidence>
<gene>
    <name evidence="7" type="ORF">J21TS3_06190</name>
</gene>
<feature type="transmembrane region" description="Helical" evidence="6">
    <location>
        <begin position="86"/>
        <end position="105"/>
    </location>
</feature>
<organism evidence="7 8">
    <name type="scientific">Paenibacillus cookii</name>
    <dbReference type="NCBI Taxonomy" id="157839"/>
    <lineage>
        <taxon>Bacteria</taxon>
        <taxon>Bacillati</taxon>
        <taxon>Bacillota</taxon>
        <taxon>Bacilli</taxon>
        <taxon>Bacillales</taxon>
        <taxon>Paenibacillaceae</taxon>
        <taxon>Paenibacillus</taxon>
    </lineage>
</organism>
<evidence type="ECO:0000313" key="8">
    <source>
        <dbReference type="Proteomes" id="UP000680638"/>
    </source>
</evidence>
<comment type="caution">
    <text evidence="7">The sequence shown here is derived from an EMBL/GenBank/DDBJ whole genome shotgun (WGS) entry which is preliminary data.</text>
</comment>
<accession>A0ABQ4LRT4</accession>
<keyword evidence="3 6" id="KW-0812">Transmembrane</keyword>
<dbReference type="PANTHER" id="PTHR33545:SF3">
    <property type="entry name" value="UPF0750 MEMBRANE PROTEIN YQFU"/>
    <property type="match status" value="1"/>
</dbReference>
<keyword evidence="8" id="KW-1185">Reference proteome</keyword>
<dbReference type="RefSeq" id="WP_246536561.1">
    <property type="nucleotide sequence ID" value="NZ_BORW01000002.1"/>
</dbReference>
<dbReference type="PANTHER" id="PTHR33545">
    <property type="entry name" value="UPF0750 MEMBRANE PROTEIN YITT-RELATED"/>
    <property type="match status" value="1"/>
</dbReference>
<evidence type="ECO:0000256" key="6">
    <source>
        <dbReference type="SAM" id="Phobius"/>
    </source>
</evidence>
<dbReference type="Pfam" id="PF02588">
    <property type="entry name" value="YitT_membrane"/>
    <property type="match status" value="1"/>
</dbReference>
<keyword evidence="2" id="KW-1003">Cell membrane</keyword>
<keyword evidence="5 6" id="KW-0472">Membrane</keyword>
<evidence type="ECO:0000256" key="5">
    <source>
        <dbReference type="ARBA" id="ARBA00023136"/>
    </source>
</evidence>
<feature type="transmembrane region" description="Helical" evidence="6">
    <location>
        <begin position="57"/>
        <end position="77"/>
    </location>
</feature>
<keyword evidence="4 6" id="KW-1133">Transmembrane helix</keyword>
<evidence type="ECO:0000256" key="2">
    <source>
        <dbReference type="ARBA" id="ARBA00022475"/>
    </source>
</evidence>
<evidence type="ECO:0000256" key="1">
    <source>
        <dbReference type="ARBA" id="ARBA00004651"/>
    </source>
</evidence>
<feature type="transmembrane region" description="Helical" evidence="6">
    <location>
        <begin position="111"/>
        <end position="140"/>
    </location>
</feature>
<reference evidence="7 8" key="1">
    <citation type="submission" date="2021-03" db="EMBL/GenBank/DDBJ databases">
        <title>Antimicrobial resistance genes in bacteria isolated from Japanese honey, and their potential for conferring macrolide and lincosamide resistance in the American foulbrood pathogen Paenibacillus larvae.</title>
        <authorList>
            <person name="Okamoto M."/>
            <person name="Kumagai M."/>
            <person name="Kanamori H."/>
            <person name="Takamatsu D."/>
        </authorList>
    </citation>
    <scope>NUCLEOTIDE SEQUENCE [LARGE SCALE GENOMIC DNA]</scope>
    <source>
        <strain evidence="7 8">J21TS3</strain>
    </source>
</reference>
<evidence type="ECO:0000256" key="4">
    <source>
        <dbReference type="ARBA" id="ARBA00022989"/>
    </source>
</evidence>